<dbReference type="AlphaFoldDB" id="A0A1N6GAD3"/>
<dbReference type="InterPro" id="IPR002347">
    <property type="entry name" value="SDR_fam"/>
</dbReference>
<name>A0A1N6GAD3_9MICO</name>
<evidence type="ECO:0008006" key="6">
    <source>
        <dbReference type="Google" id="ProtNLM"/>
    </source>
</evidence>
<sequence length="254" mass="27705">MSRTALITGASSGLGAEFARQLAATGADLVLVARDRTALDELAERIRRKHGVAVEALRADLLKPRHLKLVVERLSDPERPVDLLVNNAGFGLPLDFAGNDIDDEVRHLEMHVEVPMRLSHAALRAMLPRGRGRIINIASVGAFIPRSTYGACKRWLVVFSEWANGQYGPQGVTTTAVCPGYTHTNFHERLGLPPGQEGVPDWMWLDARTVVADGLRDAARGKAVSVPSLRYRLIIGLVRFAPRSLGARVGARGR</sequence>
<keyword evidence="5" id="KW-1185">Reference proteome</keyword>
<dbReference type="OrthoDB" id="9797538at2"/>
<dbReference type="PRINTS" id="PR00081">
    <property type="entry name" value="GDHRDH"/>
</dbReference>
<protein>
    <recommendedName>
        <fullName evidence="6">Short-chain dehydrogenase</fullName>
    </recommendedName>
</protein>
<organism evidence="4 5">
    <name type="scientific">Agromyces cerinus subsp. cerinus</name>
    <dbReference type="NCBI Taxonomy" id="232089"/>
    <lineage>
        <taxon>Bacteria</taxon>
        <taxon>Bacillati</taxon>
        <taxon>Actinomycetota</taxon>
        <taxon>Actinomycetes</taxon>
        <taxon>Micrococcales</taxon>
        <taxon>Microbacteriaceae</taxon>
        <taxon>Agromyces</taxon>
    </lineage>
</organism>
<dbReference type="STRING" id="232089.SAMN05443544_2421"/>
<dbReference type="InterPro" id="IPR036291">
    <property type="entry name" value="NAD(P)-bd_dom_sf"/>
</dbReference>
<evidence type="ECO:0000313" key="4">
    <source>
        <dbReference type="EMBL" id="SIO04516.1"/>
    </source>
</evidence>
<dbReference type="Gene3D" id="3.40.50.720">
    <property type="entry name" value="NAD(P)-binding Rossmann-like Domain"/>
    <property type="match status" value="1"/>
</dbReference>
<keyword evidence="2" id="KW-0560">Oxidoreductase</keyword>
<reference evidence="5" key="1">
    <citation type="submission" date="2016-11" db="EMBL/GenBank/DDBJ databases">
        <authorList>
            <person name="Varghese N."/>
            <person name="Submissions S."/>
        </authorList>
    </citation>
    <scope>NUCLEOTIDE SEQUENCE [LARGE SCALE GENOMIC DNA]</scope>
    <source>
        <strain evidence="5">DSM 8595</strain>
    </source>
</reference>
<dbReference type="PIRSF" id="PIRSF000126">
    <property type="entry name" value="11-beta-HSD1"/>
    <property type="match status" value="1"/>
</dbReference>
<evidence type="ECO:0000313" key="5">
    <source>
        <dbReference type="Proteomes" id="UP000184699"/>
    </source>
</evidence>
<dbReference type="SUPFAM" id="SSF51735">
    <property type="entry name" value="NAD(P)-binding Rossmann-fold domains"/>
    <property type="match status" value="1"/>
</dbReference>
<comment type="similarity">
    <text evidence="1 3">Belongs to the short-chain dehydrogenases/reductases (SDR) family.</text>
</comment>
<dbReference type="GO" id="GO:0016020">
    <property type="term" value="C:membrane"/>
    <property type="evidence" value="ECO:0007669"/>
    <property type="project" value="TreeGrafter"/>
</dbReference>
<evidence type="ECO:0000256" key="3">
    <source>
        <dbReference type="RuleBase" id="RU000363"/>
    </source>
</evidence>
<evidence type="ECO:0000256" key="1">
    <source>
        <dbReference type="ARBA" id="ARBA00006484"/>
    </source>
</evidence>
<proteinExistence type="inferred from homology"/>
<dbReference type="PANTHER" id="PTHR44196:SF2">
    <property type="entry name" value="SHORT-CHAIN DEHYDROGENASE-RELATED"/>
    <property type="match status" value="1"/>
</dbReference>
<dbReference type="Pfam" id="PF00106">
    <property type="entry name" value="adh_short"/>
    <property type="match status" value="1"/>
</dbReference>
<dbReference type="EMBL" id="FSRJ01000003">
    <property type="protein sequence ID" value="SIO04516.1"/>
    <property type="molecule type" value="Genomic_DNA"/>
</dbReference>
<dbReference type="PANTHER" id="PTHR44196">
    <property type="entry name" value="DEHYDROGENASE/REDUCTASE SDR FAMILY MEMBER 7B"/>
    <property type="match status" value="1"/>
</dbReference>
<dbReference type="CDD" id="cd05233">
    <property type="entry name" value="SDR_c"/>
    <property type="match status" value="1"/>
</dbReference>
<dbReference type="GO" id="GO:0016491">
    <property type="term" value="F:oxidoreductase activity"/>
    <property type="evidence" value="ECO:0007669"/>
    <property type="project" value="UniProtKB-KW"/>
</dbReference>
<dbReference type="Proteomes" id="UP000184699">
    <property type="component" value="Unassembled WGS sequence"/>
</dbReference>
<accession>A0A1N6GAD3</accession>
<gene>
    <name evidence="4" type="ORF">SAMN05443544_2421</name>
</gene>
<evidence type="ECO:0000256" key="2">
    <source>
        <dbReference type="ARBA" id="ARBA00023002"/>
    </source>
</evidence>
<dbReference type="RefSeq" id="WP_074260585.1">
    <property type="nucleotide sequence ID" value="NZ_FSRJ01000003.1"/>
</dbReference>
<dbReference type="PRINTS" id="PR00080">
    <property type="entry name" value="SDRFAMILY"/>
</dbReference>